<dbReference type="SMR" id="A0A836H1B6"/>
<dbReference type="InterPro" id="IPR036770">
    <property type="entry name" value="Ankyrin_rpt-contain_sf"/>
</dbReference>
<dbReference type="EMBL" id="JAFHLR010000029">
    <property type="protein sequence ID" value="KAG5473433.1"/>
    <property type="molecule type" value="Genomic_DNA"/>
</dbReference>
<sequence length="838" mass="91176">MGKYRRHNISPELRAIAHVVSDADIHQFPDLAPAPGRAGPPVSALRYITTELNEKKPLSNQEFKLFRAAYDDCRQRLHWVTSGAVTSGTPIADLQVLAVRMDTLCTDLDLSLLMVFPALREIHTHLLDLGDRLALSRGELQRQGALLDRLTHFLCRILERGERALRDYETWEAQHDTSNPDRGAREALNCTAASRAVADSPCEAAHTCGAGNHGGKNKAPSSSELASCFASPWQLSAREFVRAAASPSETRQVTTNAMDAASIAADAPELIPLSGRHRFPHHVADAIASVDADLAVHFAHIRWFVSVTEQAPFHFDAHVYLEDDVLQAAWDVHVGRNHPACTTEEFLPLLPLFPPWAHAAVMPVLNFKDCGVISLHSLQRLLSVWGPIRLLDVNLRRELEHGAVNLSEPFAYLASSLAARSDAMVGDYVAGLSDAVGELRVAVLRRVHRHRRHLSAATGAVPRSASAEARCRDGSASITASPTVAAAIPHEGVATASFTLSRATGAWVVKGLAREEFESAADAYSAFSEIFRRPCGQSISASCATQLRPGSATTAASPPLSTDERGPVVRAPVLSSTPAKPEELVEGIASPLHRACFRKNARYVRTLLQRGGGTVINVALVDPMVCDSFCWTPLLCAVNNPYGDPVELVLLLLEAGADVEYMDDADCTALYYAIANGYAETTRALLEHCPTLSTSPYTVPLLVAIGAHDYHLRESDVRRLMEVVPKAAVLRAVVASESSLALVALASTIVEEKLSGKDHCVLSAERYLVAQRCPGGVERYTPAEEEQLKLCIRHHAHCCQRARQDVQEAMRVLYARQYALSWRVWLDTLDPAAGAAPR</sequence>
<evidence type="ECO:0000256" key="2">
    <source>
        <dbReference type="ARBA" id="ARBA00023043"/>
    </source>
</evidence>
<dbReference type="KEGG" id="loi:92359433"/>
<reference evidence="4" key="2">
    <citation type="journal article" date="2021" name="Sci. Data">
        <title>Chromosome-scale genome sequencing, assembly and annotation of six genomes from subfamily Leishmaniinae.</title>
        <authorList>
            <person name="Almutairi H."/>
            <person name="Urbaniak M.D."/>
            <person name="Bates M.D."/>
            <person name="Jariyapan N."/>
            <person name="Kwakye-Nuako G."/>
            <person name="Thomaz Soccol V."/>
            <person name="Al-Salem W.S."/>
            <person name="Dillon R.J."/>
            <person name="Bates P.A."/>
            <person name="Gatherer D."/>
        </authorList>
    </citation>
    <scope>NUCLEOTIDE SEQUENCE [LARGE SCALE GENOMIC DNA]</scope>
</reference>
<dbReference type="InterPro" id="IPR002110">
    <property type="entry name" value="Ankyrin_rpt"/>
</dbReference>
<gene>
    <name evidence="3" type="ORF">LSCM4_03499</name>
</gene>
<dbReference type="SUPFAM" id="SSF48403">
    <property type="entry name" value="Ankyrin repeat"/>
    <property type="match status" value="1"/>
</dbReference>
<evidence type="ECO:0000313" key="4">
    <source>
        <dbReference type="Proteomes" id="UP000674143"/>
    </source>
</evidence>
<name>A0A836H1B6_9TRYP</name>
<dbReference type="AlphaFoldDB" id="A0A836H1B6"/>
<dbReference type="Gene3D" id="1.25.40.20">
    <property type="entry name" value="Ankyrin repeat-containing domain"/>
    <property type="match status" value="1"/>
</dbReference>
<dbReference type="PANTHER" id="PTHR24173:SF74">
    <property type="entry name" value="ANKYRIN REPEAT DOMAIN-CONTAINING PROTEIN 16"/>
    <property type="match status" value="1"/>
</dbReference>
<dbReference type="RefSeq" id="XP_067061436.1">
    <property type="nucleotide sequence ID" value="XM_067205499.1"/>
</dbReference>
<dbReference type="PANTHER" id="PTHR24173">
    <property type="entry name" value="ANKYRIN REPEAT CONTAINING"/>
    <property type="match status" value="1"/>
</dbReference>
<keyword evidence="1" id="KW-0677">Repeat</keyword>
<dbReference type="Pfam" id="PF12796">
    <property type="entry name" value="Ank_2"/>
    <property type="match status" value="1"/>
</dbReference>
<evidence type="ECO:0000313" key="3">
    <source>
        <dbReference type="EMBL" id="KAG5473433.1"/>
    </source>
</evidence>
<keyword evidence="2" id="KW-0040">ANK repeat</keyword>
<dbReference type="GeneID" id="92359433"/>
<organism evidence="3 4">
    <name type="scientific">Leishmania orientalis</name>
    <dbReference type="NCBI Taxonomy" id="2249476"/>
    <lineage>
        <taxon>Eukaryota</taxon>
        <taxon>Discoba</taxon>
        <taxon>Euglenozoa</taxon>
        <taxon>Kinetoplastea</taxon>
        <taxon>Metakinetoplastina</taxon>
        <taxon>Trypanosomatida</taxon>
        <taxon>Trypanosomatidae</taxon>
        <taxon>Leishmaniinae</taxon>
        <taxon>Leishmania</taxon>
    </lineage>
</organism>
<comment type="caution">
    <text evidence="3">The sequence shown here is derived from an EMBL/GenBank/DDBJ whole genome shotgun (WGS) entry which is preliminary data.</text>
</comment>
<dbReference type="SMART" id="SM00248">
    <property type="entry name" value="ANK"/>
    <property type="match status" value="3"/>
</dbReference>
<reference evidence="4" key="1">
    <citation type="journal article" date="2021" name="Microbiol. Resour. Announc.">
        <title>LGAAP: Leishmaniinae Genome Assembly and Annotation Pipeline.</title>
        <authorList>
            <person name="Almutairi H."/>
            <person name="Urbaniak M.D."/>
            <person name="Bates M.D."/>
            <person name="Jariyapan N."/>
            <person name="Kwakye-Nuako G."/>
            <person name="Thomaz-Soccol V."/>
            <person name="Al-Salem W.S."/>
            <person name="Dillon R.J."/>
            <person name="Bates P.A."/>
            <person name="Gatherer D."/>
        </authorList>
    </citation>
    <scope>NUCLEOTIDE SEQUENCE [LARGE SCALE GENOMIC DNA]</scope>
</reference>
<accession>A0A836H1B6</accession>
<evidence type="ECO:0000256" key="1">
    <source>
        <dbReference type="ARBA" id="ARBA00022737"/>
    </source>
</evidence>
<keyword evidence="4" id="KW-1185">Reference proteome</keyword>
<protein>
    <recommendedName>
        <fullName evidence="5">Ankyrin repeat protein</fullName>
    </recommendedName>
</protein>
<evidence type="ECO:0008006" key="5">
    <source>
        <dbReference type="Google" id="ProtNLM"/>
    </source>
</evidence>
<proteinExistence type="predicted"/>
<dbReference type="Proteomes" id="UP000674143">
    <property type="component" value="Unassembled WGS sequence"/>
</dbReference>